<keyword evidence="3" id="KW-1185">Reference proteome</keyword>
<name>A0ABT8L2L3_9BACT</name>
<evidence type="ECO:0000313" key="3">
    <source>
        <dbReference type="Proteomes" id="UP001172083"/>
    </source>
</evidence>
<reference evidence="2" key="1">
    <citation type="submission" date="2023-06" db="EMBL/GenBank/DDBJ databases">
        <title>Genomic of Agaribacillus aureum.</title>
        <authorList>
            <person name="Wang G."/>
        </authorList>
    </citation>
    <scope>NUCLEOTIDE SEQUENCE</scope>
    <source>
        <strain evidence="2">BMA12</strain>
    </source>
</reference>
<evidence type="ECO:0000313" key="2">
    <source>
        <dbReference type="EMBL" id="MDN5211992.1"/>
    </source>
</evidence>
<dbReference type="EMBL" id="JAUJEB010000001">
    <property type="protein sequence ID" value="MDN5211992.1"/>
    <property type="molecule type" value="Genomic_DNA"/>
</dbReference>
<gene>
    <name evidence="2" type="ORF">QQ020_08015</name>
</gene>
<organism evidence="2 3">
    <name type="scientific">Agaribacillus aureus</name>
    <dbReference type="NCBI Taxonomy" id="3051825"/>
    <lineage>
        <taxon>Bacteria</taxon>
        <taxon>Pseudomonadati</taxon>
        <taxon>Bacteroidota</taxon>
        <taxon>Cytophagia</taxon>
        <taxon>Cytophagales</taxon>
        <taxon>Splendidivirgaceae</taxon>
        <taxon>Agaribacillus</taxon>
    </lineage>
</organism>
<protein>
    <submittedName>
        <fullName evidence="2">DUF4296 domain-containing protein</fullName>
    </submittedName>
</protein>
<evidence type="ECO:0000259" key="1">
    <source>
        <dbReference type="Pfam" id="PF14129"/>
    </source>
</evidence>
<dbReference type="Pfam" id="PF14129">
    <property type="entry name" value="DUF4296"/>
    <property type="match status" value="1"/>
</dbReference>
<comment type="caution">
    <text evidence="2">The sequence shown here is derived from an EMBL/GenBank/DDBJ whole genome shotgun (WGS) entry which is preliminary data.</text>
</comment>
<dbReference type="Proteomes" id="UP001172083">
    <property type="component" value="Unassembled WGS sequence"/>
</dbReference>
<dbReference type="RefSeq" id="WP_346757319.1">
    <property type="nucleotide sequence ID" value="NZ_JAUJEB010000001.1"/>
</dbReference>
<dbReference type="InterPro" id="IPR025381">
    <property type="entry name" value="DUF4296"/>
</dbReference>
<dbReference type="PROSITE" id="PS51257">
    <property type="entry name" value="PROKAR_LIPOPROTEIN"/>
    <property type="match status" value="1"/>
</dbReference>
<accession>A0ABT8L2L3</accession>
<proteinExistence type="predicted"/>
<sequence>MNKKIILFAGIILFSCIKKETREKPPWLLERDQMIGFLIDLHLAEAKLVKLGIKKDSTEKLFKAMEQRLFDKHEISDSIYFKSYNYYLEDIKEMKEIYVAVVDSLNVREQLLKQSKTKK</sequence>
<feature type="domain" description="DUF4296" evidence="1">
    <location>
        <begin position="27"/>
        <end position="109"/>
    </location>
</feature>